<reference evidence="1" key="1">
    <citation type="journal article" date="2023" name="G3 (Bethesda)">
        <title>A reference genome for the long-term kleptoplast-retaining sea slug Elysia crispata morphotype clarki.</title>
        <authorList>
            <person name="Eastman K.E."/>
            <person name="Pendleton A.L."/>
            <person name="Shaikh M.A."/>
            <person name="Suttiyut T."/>
            <person name="Ogas R."/>
            <person name="Tomko P."/>
            <person name="Gavelis G."/>
            <person name="Widhalm J.R."/>
            <person name="Wisecaver J.H."/>
        </authorList>
    </citation>
    <scope>NUCLEOTIDE SEQUENCE</scope>
    <source>
        <strain evidence="1">ECLA1</strain>
    </source>
</reference>
<dbReference type="EMBL" id="JAWDGP010000422">
    <property type="protein sequence ID" value="KAK3800777.1"/>
    <property type="molecule type" value="Genomic_DNA"/>
</dbReference>
<accession>A0AAE1EBD7</accession>
<evidence type="ECO:0000313" key="2">
    <source>
        <dbReference type="Proteomes" id="UP001283361"/>
    </source>
</evidence>
<proteinExistence type="predicted"/>
<sequence length="163" mass="18610">MQVPTRVTSTACSKGGADLSLNGGRCTSPYRSNSSRFLERDSDCNYLQVKEIDDQSSDKVHIHLRDSIYQLPRADQVAIFRLRTGHNRLKHHLFSRYKIVDGPNCPCGASRQDAQHILQDCPQLEEARRKYWPESREMNQKLYGSALHLGITAEFINSLDFTI</sequence>
<evidence type="ECO:0008006" key="3">
    <source>
        <dbReference type="Google" id="ProtNLM"/>
    </source>
</evidence>
<organism evidence="1 2">
    <name type="scientific">Elysia crispata</name>
    <name type="common">lettuce slug</name>
    <dbReference type="NCBI Taxonomy" id="231223"/>
    <lineage>
        <taxon>Eukaryota</taxon>
        <taxon>Metazoa</taxon>
        <taxon>Spiralia</taxon>
        <taxon>Lophotrochozoa</taxon>
        <taxon>Mollusca</taxon>
        <taxon>Gastropoda</taxon>
        <taxon>Heterobranchia</taxon>
        <taxon>Euthyneura</taxon>
        <taxon>Panpulmonata</taxon>
        <taxon>Sacoglossa</taxon>
        <taxon>Placobranchoidea</taxon>
        <taxon>Plakobranchidae</taxon>
        <taxon>Elysia</taxon>
    </lineage>
</organism>
<keyword evidence="2" id="KW-1185">Reference proteome</keyword>
<name>A0AAE1EBD7_9GAST</name>
<dbReference type="Proteomes" id="UP001283361">
    <property type="component" value="Unassembled WGS sequence"/>
</dbReference>
<protein>
    <recommendedName>
        <fullName evidence="3">Reverse transcriptase zinc-binding domain-containing protein</fullName>
    </recommendedName>
</protein>
<gene>
    <name evidence="1" type="ORF">RRG08_003181</name>
</gene>
<dbReference type="AlphaFoldDB" id="A0AAE1EBD7"/>
<comment type="caution">
    <text evidence="1">The sequence shown here is derived from an EMBL/GenBank/DDBJ whole genome shotgun (WGS) entry which is preliminary data.</text>
</comment>
<evidence type="ECO:0000313" key="1">
    <source>
        <dbReference type="EMBL" id="KAK3800777.1"/>
    </source>
</evidence>